<dbReference type="AlphaFoldDB" id="A0A178ETQ2"/>
<dbReference type="InterPro" id="IPR011009">
    <property type="entry name" value="Kinase-like_dom_sf"/>
</dbReference>
<comment type="caution">
    <text evidence="3">The sequence shown here is derived from an EMBL/GenBank/DDBJ whole genome shotgun (WGS) entry which is preliminary data.</text>
</comment>
<accession>A0A178ETQ2</accession>
<feature type="compositionally biased region" description="Polar residues" evidence="1">
    <location>
        <begin position="1"/>
        <end position="24"/>
    </location>
</feature>
<feature type="domain" description="Aminoglycoside phosphotransferase" evidence="2">
    <location>
        <begin position="264"/>
        <end position="446"/>
    </location>
</feature>
<dbReference type="InterPro" id="IPR002575">
    <property type="entry name" value="Aminoglycoside_PTrfase"/>
</dbReference>
<reference evidence="3 4" key="1">
    <citation type="submission" date="2016-05" db="EMBL/GenBank/DDBJ databases">
        <title>Genome sequencing of Trichophyton rubrum CMCC(F)T1i isolated from hair.</title>
        <authorList>
            <person name="Zhan P."/>
            <person name="Tao Y."/>
            <person name="Liu W."/>
        </authorList>
    </citation>
    <scope>NUCLEOTIDE SEQUENCE [LARGE SCALE GENOMIC DNA]</scope>
    <source>
        <strain evidence="4">CMCC(F)T1i</strain>
    </source>
</reference>
<proteinExistence type="predicted"/>
<protein>
    <recommendedName>
        <fullName evidence="2">Aminoglycoside phosphotransferase domain-containing protein</fullName>
    </recommendedName>
</protein>
<evidence type="ECO:0000313" key="3">
    <source>
        <dbReference type="EMBL" id="OAL63176.1"/>
    </source>
</evidence>
<sequence length="498" mass="56230">MITCHSVPSTSNTIPFNAGTSPPSASKGANLRWAIVSGRNTDADADATAVDSGRDVQPENISAAMTADARVLILDKPNAAQMNQDLMQAFTEAIQKNPAADLLSVIGRAYVRAHRVVQYRELSDAGQLNLQTAYDLYDAVIANPDINLRDRFPSDYDRKYRWAKPKSVVAEPPKPVKPRDWFKERLDNIHSARIVYPLSDRASALLQNYSKSRDYSDEEALANSLKKLVLNSERLFDNIIRGAVVKADDDIAIKVFPDSRDLTEYHNLQYLASHASDLPVPRVHGLIMLGHYRVMFMSYIQGITIDKVWSGLSHEGKVSLKEQLGNIFSRLRCLRQDDGQELGGLGGEGVKDYRIMEVFAYKGITTAKAFNDLQFSAKHRASPCYAKLLHSFLEMPNKSLRGAVFTHGDLKKSNIMVKQTSEDPNQYTITGIIDWEDSGFYPEYYESTTISNGQSIVNDDDWYLYMPDCLSPLQFPLYWLVDRLWGNLLWNWRTDIVR</sequence>
<dbReference type="VEuPathDB" id="FungiDB:TERG_00800"/>
<dbReference type="PANTHER" id="PTHR21310:SF15">
    <property type="entry name" value="AMINOGLYCOSIDE PHOSPHOTRANSFERASE DOMAIN-CONTAINING PROTEIN"/>
    <property type="match status" value="1"/>
</dbReference>
<dbReference type="Pfam" id="PF01636">
    <property type="entry name" value="APH"/>
    <property type="match status" value="1"/>
</dbReference>
<dbReference type="CDD" id="cd05120">
    <property type="entry name" value="APH_ChoK_like"/>
    <property type="match status" value="1"/>
</dbReference>
<organism evidence="3 4">
    <name type="scientific">Trichophyton rubrum</name>
    <name type="common">Athlete's foot fungus</name>
    <name type="synonym">Epidermophyton rubrum</name>
    <dbReference type="NCBI Taxonomy" id="5551"/>
    <lineage>
        <taxon>Eukaryota</taxon>
        <taxon>Fungi</taxon>
        <taxon>Dikarya</taxon>
        <taxon>Ascomycota</taxon>
        <taxon>Pezizomycotina</taxon>
        <taxon>Eurotiomycetes</taxon>
        <taxon>Eurotiomycetidae</taxon>
        <taxon>Onygenales</taxon>
        <taxon>Arthrodermataceae</taxon>
        <taxon>Trichophyton</taxon>
    </lineage>
</organism>
<dbReference type="EMBL" id="LHPM01000018">
    <property type="protein sequence ID" value="OAL63176.1"/>
    <property type="molecule type" value="Genomic_DNA"/>
</dbReference>
<name>A0A178ETQ2_TRIRU</name>
<feature type="region of interest" description="Disordered" evidence="1">
    <location>
        <begin position="1"/>
        <end position="26"/>
    </location>
</feature>
<dbReference type="SUPFAM" id="SSF56112">
    <property type="entry name" value="Protein kinase-like (PK-like)"/>
    <property type="match status" value="1"/>
</dbReference>
<dbReference type="Gene3D" id="3.90.1200.10">
    <property type="match status" value="1"/>
</dbReference>
<dbReference type="PANTHER" id="PTHR21310">
    <property type="entry name" value="AMINOGLYCOSIDE PHOSPHOTRANSFERASE-RELATED-RELATED"/>
    <property type="match status" value="1"/>
</dbReference>
<evidence type="ECO:0000259" key="2">
    <source>
        <dbReference type="Pfam" id="PF01636"/>
    </source>
</evidence>
<evidence type="ECO:0000313" key="4">
    <source>
        <dbReference type="Proteomes" id="UP000243015"/>
    </source>
</evidence>
<dbReference type="InterPro" id="IPR051678">
    <property type="entry name" value="AGP_Transferase"/>
</dbReference>
<evidence type="ECO:0000256" key="1">
    <source>
        <dbReference type="SAM" id="MobiDB-lite"/>
    </source>
</evidence>
<dbReference type="Proteomes" id="UP000243015">
    <property type="component" value="Unassembled WGS sequence"/>
</dbReference>
<gene>
    <name evidence="3" type="ORF">A7C99_5565</name>
</gene>